<evidence type="ECO:0000259" key="5">
    <source>
        <dbReference type="PROSITE" id="PS51438"/>
    </source>
</evidence>
<sequence length="316" mass="36003">IQLSQKFPKADFPTILTLAENVTYIHEICCKDDKPECFLKRATLTAHICSHQDAISSKIKGCCEKPRLEQGECLLTVENEKPANLPLATTEYINKTACSLYADTQDLYLAQVLYEISRRYPEFSSQSLLRIDEVYEAALEKCCKLDNPTACLAQRVCCILTSWPDHALLKMTCNFQKILINYFFQNLLLVSFTKKAPQLSFEELYQYTKQLTHIASKCCPETARVLGAICQRHEEHYINKQVGQCCSDSYALRQQCFTDLGVDQEYAPAPFDPDSYTFPAELCSSNPEDQERNNQILISYTPESPLPCLSFITKFS</sequence>
<dbReference type="PRINTS" id="PR00802">
    <property type="entry name" value="SERUMALBUMIN"/>
</dbReference>
<dbReference type="PANTHER" id="PTHR11385:SF14">
    <property type="entry name" value="AFAMIN"/>
    <property type="match status" value="1"/>
</dbReference>
<keyword evidence="7" id="KW-1185">Reference proteome</keyword>
<dbReference type="PANTHER" id="PTHR11385">
    <property type="entry name" value="SERUM ALBUMIN-RELATED"/>
    <property type="match status" value="1"/>
</dbReference>
<dbReference type="GO" id="GO:0036094">
    <property type="term" value="F:small molecule binding"/>
    <property type="evidence" value="ECO:0007669"/>
    <property type="project" value="TreeGrafter"/>
</dbReference>
<dbReference type="GO" id="GO:0072562">
    <property type="term" value="C:blood microparticle"/>
    <property type="evidence" value="ECO:0007669"/>
    <property type="project" value="TreeGrafter"/>
</dbReference>
<protein>
    <recommendedName>
        <fullName evidence="5">Albumin domain-containing protein</fullName>
    </recommendedName>
</protein>
<dbReference type="InterPro" id="IPR014760">
    <property type="entry name" value="Serum_albumin_N"/>
</dbReference>
<dbReference type="Ensembl" id="ENSVKKT00000006766.1">
    <property type="protein sequence ID" value="ENSVKKP00000006590.1"/>
    <property type="gene ID" value="ENSVKKG00000004784.1"/>
</dbReference>
<accession>A0A8D2J2V8</accession>
<feature type="domain" description="Albumin" evidence="5">
    <location>
        <begin position="165"/>
        <end position="316"/>
    </location>
</feature>
<evidence type="ECO:0000256" key="4">
    <source>
        <dbReference type="ARBA" id="ARBA00023157"/>
    </source>
</evidence>
<keyword evidence="3" id="KW-0677">Repeat</keyword>
<dbReference type="GO" id="GO:0005737">
    <property type="term" value="C:cytoplasm"/>
    <property type="evidence" value="ECO:0007669"/>
    <property type="project" value="TreeGrafter"/>
</dbReference>
<dbReference type="OMA" id="HADICTI"/>
<reference evidence="6" key="1">
    <citation type="submission" date="2025-08" db="UniProtKB">
        <authorList>
            <consortium name="Ensembl"/>
        </authorList>
    </citation>
    <scope>IDENTIFICATION</scope>
</reference>
<keyword evidence="2" id="KW-0964">Secreted</keyword>
<dbReference type="SUPFAM" id="SSF48552">
    <property type="entry name" value="Serum albumin-like"/>
    <property type="match status" value="2"/>
</dbReference>
<reference evidence="6" key="2">
    <citation type="submission" date="2025-09" db="UniProtKB">
        <authorList>
            <consortium name="Ensembl"/>
        </authorList>
    </citation>
    <scope>IDENTIFICATION</scope>
</reference>
<dbReference type="Gene3D" id="1.10.246.10">
    <property type="match status" value="3"/>
</dbReference>
<dbReference type="SMART" id="SM00103">
    <property type="entry name" value="ALBUMIN"/>
    <property type="match status" value="2"/>
</dbReference>
<dbReference type="InterPro" id="IPR000264">
    <property type="entry name" value="ALB/AFP/VDB"/>
</dbReference>
<name>A0A8D2J2V8_VARKO</name>
<evidence type="ECO:0000256" key="1">
    <source>
        <dbReference type="ARBA" id="ARBA00004613"/>
    </source>
</evidence>
<dbReference type="PROSITE" id="PS51438">
    <property type="entry name" value="ALBUMIN_2"/>
    <property type="match status" value="2"/>
</dbReference>
<dbReference type="AlphaFoldDB" id="A0A8D2J2V8"/>
<keyword evidence="4" id="KW-1015">Disulfide bond</keyword>
<organism evidence="6 7">
    <name type="scientific">Varanus komodoensis</name>
    <name type="common">Komodo dragon</name>
    <dbReference type="NCBI Taxonomy" id="61221"/>
    <lineage>
        <taxon>Eukaryota</taxon>
        <taxon>Metazoa</taxon>
        <taxon>Chordata</taxon>
        <taxon>Craniata</taxon>
        <taxon>Vertebrata</taxon>
        <taxon>Euteleostomi</taxon>
        <taxon>Lepidosauria</taxon>
        <taxon>Squamata</taxon>
        <taxon>Bifurcata</taxon>
        <taxon>Unidentata</taxon>
        <taxon>Episquamata</taxon>
        <taxon>Toxicofera</taxon>
        <taxon>Anguimorpha</taxon>
        <taxon>Paleoanguimorpha</taxon>
        <taxon>Varanoidea</taxon>
        <taxon>Varanidae</taxon>
        <taxon>Varanus</taxon>
    </lineage>
</organism>
<evidence type="ECO:0000256" key="2">
    <source>
        <dbReference type="ARBA" id="ARBA00022525"/>
    </source>
</evidence>
<dbReference type="InterPro" id="IPR020858">
    <property type="entry name" value="Serum_albumin-like"/>
</dbReference>
<evidence type="ECO:0000256" key="3">
    <source>
        <dbReference type="ARBA" id="ARBA00022737"/>
    </source>
</evidence>
<evidence type="ECO:0000313" key="6">
    <source>
        <dbReference type="Ensembl" id="ENSVKKP00000006590.1"/>
    </source>
</evidence>
<feature type="domain" description="Albumin" evidence="5">
    <location>
        <begin position="1"/>
        <end position="161"/>
    </location>
</feature>
<comment type="subcellular location">
    <subcellularLocation>
        <location evidence="1">Secreted</location>
    </subcellularLocation>
</comment>
<dbReference type="Proteomes" id="UP000694545">
    <property type="component" value="Unplaced"/>
</dbReference>
<proteinExistence type="predicted"/>
<evidence type="ECO:0000313" key="7">
    <source>
        <dbReference type="Proteomes" id="UP000694545"/>
    </source>
</evidence>
<dbReference type="Pfam" id="PF00273">
    <property type="entry name" value="Serum_albumin"/>
    <property type="match status" value="2"/>
</dbReference>